<feature type="domain" description="Transposase Tnp1/En/Spm-like" evidence="1">
    <location>
        <begin position="36"/>
        <end position="99"/>
    </location>
</feature>
<dbReference type="AlphaFoldDB" id="A0AAV2EDT3"/>
<gene>
    <name evidence="2" type="ORF">LTRI10_LOCUS25143</name>
</gene>
<dbReference type="EMBL" id="OZ034817">
    <property type="protein sequence ID" value="CAL1383902.1"/>
    <property type="molecule type" value="Genomic_DNA"/>
</dbReference>
<reference evidence="2 3" key="1">
    <citation type="submission" date="2024-04" db="EMBL/GenBank/DDBJ databases">
        <authorList>
            <person name="Fracassetti M."/>
        </authorList>
    </citation>
    <scope>NUCLEOTIDE SEQUENCE [LARGE SCALE GENOMIC DNA]</scope>
</reference>
<dbReference type="InterPro" id="IPR004264">
    <property type="entry name" value="Transposase_23"/>
</dbReference>
<proteinExistence type="predicted"/>
<keyword evidence="3" id="KW-1185">Reference proteome</keyword>
<organism evidence="2 3">
    <name type="scientific">Linum trigynum</name>
    <dbReference type="NCBI Taxonomy" id="586398"/>
    <lineage>
        <taxon>Eukaryota</taxon>
        <taxon>Viridiplantae</taxon>
        <taxon>Streptophyta</taxon>
        <taxon>Embryophyta</taxon>
        <taxon>Tracheophyta</taxon>
        <taxon>Spermatophyta</taxon>
        <taxon>Magnoliopsida</taxon>
        <taxon>eudicotyledons</taxon>
        <taxon>Gunneridae</taxon>
        <taxon>Pentapetalae</taxon>
        <taxon>rosids</taxon>
        <taxon>fabids</taxon>
        <taxon>Malpighiales</taxon>
        <taxon>Linaceae</taxon>
        <taxon>Linum</taxon>
    </lineage>
</organism>
<evidence type="ECO:0000313" key="3">
    <source>
        <dbReference type="Proteomes" id="UP001497516"/>
    </source>
</evidence>
<dbReference type="Proteomes" id="UP001497516">
    <property type="component" value="Chromosome 4"/>
</dbReference>
<evidence type="ECO:0000259" key="1">
    <source>
        <dbReference type="Pfam" id="PF03017"/>
    </source>
</evidence>
<accession>A0AAV2EDT3</accession>
<evidence type="ECO:0000313" key="2">
    <source>
        <dbReference type="EMBL" id="CAL1383902.1"/>
    </source>
</evidence>
<protein>
    <recommendedName>
        <fullName evidence="1">Transposase Tnp1/En/Spm-like domain-containing protein</fullName>
    </recommendedName>
</protein>
<sequence>MSDVGGNLISSQGNEFENNVGGFVDSDPCSQGLTDVLLKSLRSPDVDVARVSVCSKDPKKLVGGEELGVGFVEVFIIVPIKRDEPLIRPYGSYQFIGDVVAQSIAWPSSFVEPV</sequence>
<name>A0AAV2EDT3_9ROSI</name>
<dbReference type="Pfam" id="PF03017">
    <property type="entry name" value="Transposase_23"/>
    <property type="match status" value="1"/>
</dbReference>